<sequence>MINSTIRKGDVGVSEPIDFQPFIEMFMGQVPGGPEGDLEIRRRIGLDFVDTTDENVHREPTLEEVDAWIQYAAWNVWGTVAQRASEGESGLIPRQEYESLAFVQEWAKTPQLMREITEAIGVDGVIELGRTSHREVGNKINVLRNWGLPMCPLIGRGISIHLGLEDHTERQGDIASVVQFARRLQHGTFGGGSGLVSGRGFVQQTLGQEILDRFLADEERLDDPEQLGIFRKFNASTELLGFLIHWDSRAGMQDSGPYPVPGGGFMIVREHFLYETEYEWASVAEGLPYCVIEAMIFRPDVPVHVAINDLGTTFTEPRDYLKHLSGVAVYARDRVDSPMSELRRVDAAEMSAITKKSNVGMLELYKVIAGKSREQKIRDGIVVYTHDMISFHAKAAGIWDSVKTTYDDWHPLTEAAYPVLSTSRAGEILPIVLLLEGGFPTFGAKAGS</sequence>
<evidence type="ECO:0000313" key="2">
    <source>
        <dbReference type="EMBL" id="CAB4928523.1"/>
    </source>
</evidence>
<proteinExistence type="predicted"/>
<dbReference type="EMBL" id="CAFBIZ010000287">
    <property type="protein sequence ID" value="CAB4852606.1"/>
    <property type="molecule type" value="Genomic_DNA"/>
</dbReference>
<dbReference type="EMBL" id="CAFBND010000007">
    <property type="protein sequence ID" value="CAB4928523.1"/>
    <property type="molecule type" value="Genomic_DNA"/>
</dbReference>
<dbReference type="AlphaFoldDB" id="A0A6J7S5N2"/>
<evidence type="ECO:0000313" key="3">
    <source>
        <dbReference type="EMBL" id="CAB5036376.1"/>
    </source>
</evidence>
<accession>A0A6J7S5N2</accession>
<dbReference type="EMBL" id="CAFBPU010000036">
    <property type="protein sequence ID" value="CAB5036376.1"/>
    <property type="molecule type" value="Genomic_DNA"/>
</dbReference>
<protein>
    <submittedName>
        <fullName evidence="3">Unannotated protein</fullName>
    </submittedName>
</protein>
<organism evidence="3">
    <name type="scientific">freshwater metagenome</name>
    <dbReference type="NCBI Taxonomy" id="449393"/>
    <lineage>
        <taxon>unclassified sequences</taxon>
        <taxon>metagenomes</taxon>
        <taxon>ecological metagenomes</taxon>
    </lineage>
</organism>
<gene>
    <name evidence="1" type="ORF">UFOPK3268_01729</name>
    <name evidence="2" type="ORF">UFOPK3752_00275</name>
    <name evidence="3" type="ORF">UFOPK4150_01636</name>
</gene>
<reference evidence="3" key="1">
    <citation type="submission" date="2020-05" db="EMBL/GenBank/DDBJ databases">
        <authorList>
            <person name="Chiriac C."/>
            <person name="Salcher M."/>
            <person name="Ghai R."/>
            <person name="Kavagutti S V."/>
        </authorList>
    </citation>
    <scope>NUCLEOTIDE SEQUENCE</scope>
</reference>
<evidence type="ECO:0000313" key="1">
    <source>
        <dbReference type="EMBL" id="CAB4852606.1"/>
    </source>
</evidence>
<name>A0A6J7S5N2_9ZZZZ</name>